<evidence type="ECO:0000256" key="1">
    <source>
        <dbReference type="SAM" id="MobiDB-lite"/>
    </source>
</evidence>
<accession>Q18EF1</accession>
<proteinExistence type="predicted"/>
<dbReference type="KEGG" id="hwa:HQ_3589A"/>
<keyword evidence="3" id="KW-1185">Reference proteome</keyword>
<reference evidence="2 3" key="1">
    <citation type="journal article" date="2006" name="BMC Genomics">
        <title>The genome of the square archaeon Haloquadratum walsbyi: life at the limits of water activity.</title>
        <authorList>
            <person name="Bolhuis H.H."/>
            <person name="Palm P.P."/>
            <person name="Wende A.W."/>
            <person name="Falb M.M."/>
            <person name="Rampp M.M."/>
            <person name="Rodriguez-Valera F.F."/>
            <person name="Pfeiffer F.F."/>
            <person name="Oesterhelt D.D."/>
        </authorList>
    </citation>
    <scope>NUCLEOTIDE SEQUENCE [LARGE SCALE GENOMIC DNA]</scope>
    <source>
        <strain evidence="3">DSM 16790 / HBSQ001</strain>
    </source>
</reference>
<dbReference type="AlphaFoldDB" id="Q18EF1"/>
<gene>
    <name evidence="2" type="ordered locus">HQ_3589A</name>
</gene>
<dbReference type="Proteomes" id="UP000001975">
    <property type="component" value="Chromosome"/>
</dbReference>
<dbReference type="HOGENOM" id="CLU_1559451_0_0_2"/>
<evidence type="ECO:0000313" key="3">
    <source>
        <dbReference type="Proteomes" id="UP000001975"/>
    </source>
</evidence>
<feature type="region of interest" description="Disordered" evidence="1">
    <location>
        <begin position="1"/>
        <end position="31"/>
    </location>
</feature>
<protein>
    <submittedName>
        <fullName evidence="2">Uncharacterized protein</fullName>
    </submittedName>
</protein>
<sequence>MVATPETVLVKPATQHRNPTYKKDRDSHRAPTDVDLDELPVQEISDWMYRLAELIPQARKLTYEPIEGGRVYGNQGSIDANLTGVIGEIAVQEATGSIEQPIFLPGRSWIRCREQRHDYRCQGNFDPYGVARSPHPARPGTRGRCVPSWAPVRAPQSPPRRLGTPPRRRRS</sequence>
<organism evidence="2 3">
    <name type="scientific">Haloquadratum walsbyi (strain DSM 16790 / HBSQ001)</name>
    <dbReference type="NCBI Taxonomy" id="362976"/>
    <lineage>
        <taxon>Archaea</taxon>
        <taxon>Methanobacteriati</taxon>
        <taxon>Methanobacteriota</taxon>
        <taxon>Stenosarchaea group</taxon>
        <taxon>Halobacteria</taxon>
        <taxon>Halobacteriales</taxon>
        <taxon>Haloferacaceae</taxon>
        <taxon>Haloquadratum</taxon>
    </lineage>
</organism>
<evidence type="ECO:0000313" key="2">
    <source>
        <dbReference type="EMBL" id="CAJ53678.1"/>
    </source>
</evidence>
<dbReference type="EMBL" id="AM180088">
    <property type="protein sequence ID" value="CAJ53678.1"/>
    <property type="molecule type" value="Genomic_DNA"/>
</dbReference>
<name>Q18EF1_HALWD</name>
<feature type="compositionally biased region" description="Basic and acidic residues" evidence="1">
    <location>
        <begin position="21"/>
        <end position="31"/>
    </location>
</feature>
<dbReference type="STRING" id="362976.HQ_3589A"/>
<feature type="region of interest" description="Disordered" evidence="1">
    <location>
        <begin position="124"/>
        <end position="171"/>
    </location>
</feature>